<dbReference type="NCBIfam" id="TIGR01122">
    <property type="entry name" value="ilvE_I"/>
    <property type="match status" value="1"/>
</dbReference>
<dbReference type="FunFam" id="3.20.10.10:FF:000001">
    <property type="entry name" value="Branched-chain-amino-acid aminotransferase"/>
    <property type="match status" value="1"/>
</dbReference>
<dbReference type="OrthoDB" id="6469at2157"/>
<comment type="catalytic activity">
    <reaction evidence="13 16">
        <text>L-isoleucine + 2-oxoglutarate = (S)-3-methyl-2-oxopentanoate + L-glutamate</text>
        <dbReference type="Rhea" id="RHEA:24801"/>
        <dbReference type="ChEBI" id="CHEBI:16810"/>
        <dbReference type="ChEBI" id="CHEBI:29985"/>
        <dbReference type="ChEBI" id="CHEBI:35146"/>
        <dbReference type="ChEBI" id="CHEBI:58045"/>
        <dbReference type="EC" id="2.6.1.42"/>
    </reaction>
</comment>
<dbReference type="InterPro" id="IPR001544">
    <property type="entry name" value="Aminotrans_IV"/>
</dbReference>
<evidence type="ECO:0000256" key="11">
    <source>
        <dbReference type="ARBA" id="ARBA00023304"/>
    </source>
</evidence>
<dbReference type="RefSeq" id="WP_095608172.1">
    <property type="nucleotide sequence ID" value="NZ_CAUHCB010000004.1"/>
</dbReference>
<evidence type="ECO:0000256" key="3">
    <source>
        <dbReference type="ARBA" id="ARBA00004824"/>
    </source>
</evidence>
<dbReference type="Proteomes" id="UP000217528">
    <property type="component" value="Unassembled WGS sequence"/>
</dbReference>
<keyword evidence="9 16" id="KW-0808">Transferase</keyword>
<dbReference type="UniPathway" id="UPA00049">
    <property type="reaction ID" value="UER00062"/>
</dbReference>
<dbReference type="InterPro" id="IPR005785">
    <property type="entry name" value="B_amino_transI"/>
</dbReference>
<dbReference type="Gene3D" id="3.20.10.10">
    <property type="entry name" value="D-amino Acid Aminotransferase, subunit A, domain 2"/>
    <property type="match status" value="1"/>
</dbReference>
<comment type="pathway">
    <text evidence="5 16">Amino-acid biosynthesis; L-leucine biosynthesis; L-leucine from 3-methyl-2-oxobutanoate: step 4/4.</text>
</comment>
<protein>
    <recommendedName>
        <fullName evidence="16">Branched-chain-amino-acid aminotransferase</fullName>
        <shortName evidence="16">BCAT</shortName>
        <ecNumber evidence="16">2.6.1.42</ecNumber>
    </recommendedName>
</protein>
<gene>
    <name evidence="16 18" type="primary">ilvE</name>
    <name evidence="17" type="ORF">ASJ82_01630</name>
    <name evidence="18" type="ORF">MSCUN_02660</name>
</gene>
<dbReference type="Gene3D" id="3.30.470.10">
    <property type="match status" value="1"/>
</dbReference>
<evidence type="ECO:0000256" key="7">
    <source>
        <dbReference type="ARBA" id="ARBA00022576"/>
    </source>
</evidence>
<keyword evidence="11 16" id="KW-0100">Branched-chain amino acid biosynthesis</keyword>
<dbReference type="PANTHER" id="PTHR42743:SF11">
    <property type="entry name" value="AMINODEOXYCHORISMATE LYASE"/>
    <property type="match status" value="1"/>
</dbReference>
<dbReference type="EMBL" id="LMVN01000004">
    <property type="protein sequence ID" value="PAV07967.1"/>
    <property type="molecule type" value="Genomic_DNA"/>
</dbReference>
<reference evidence="18 20" key="1">
    <citation type="submission" date="2016-04" db="EMBL/GenBank/DDBJ databases">
        <title>Genome sequence of Methanosphaera cuniculi DSM 4103.</title>
        <authorList>
            <person name="Poehlein A."/>
            <person name="Seedorf H."/>
            <person name="Daniel R."/>
        </authorList>
    </citation>
    <scope>NUCLEOTIDE SEQUENCE [LARGE SCALE GENOMIC DNA]</scope>
    <source>
        <strain evidence="18 20">DSM 4103</strain>
    </source>
</reference>
<evidence type="ECO:0000256" key="10">
    <source>
        <dbReference type="ARBA" id="ARBA00022898"/>
    </source>
</evidence>
<proteinExistence type="inferred from homology"/>
<organism evidence="17 19">
    <name type="scientific">Methanosphaera cuniculi</name>
    <dbReference type="NCBI Taxonomy" id="1077256"/>
    <lineage>
        <taxon>Archaea</taxon>
        <taxon>Methanobacteriati</taxon>
        <taxon>Methanobacteriota</taxon>
        <taxon>Methanomada group</taxon>
        <taxon>Methanobacteria</taxon>
        <taxon>Methanobacteriales</taxon>
        <taxon>Methanobacteriaceae</taxon>
        <taxon>Methanosphaera</taxon>
    </lineage>
</organism>
<dbReference type="CDD" id="cd01557">
    <property type="entry name" value="BCAT_beta_family"/>
    <property type="match status" value="1"/>
</dbReference>
<comment type="function">
    <text evidence="2 16">Acts on leucine, isoleucine and valine.</text>
</comment>
<evidence type="ECO:0000256" key="2">
    <source>
        <dbReference type="ARBA" id="ARBA00003109"/>
    </source>
</evidence>
<dbReference type="GO" id="GO:0009098">
    <property type="term" value="P:L-leucine biosynthetic process"/>
    <property type="evidence" value="ECO:0007669"/>
    <property type="project" value="UniProtKB-UniPathway"/>
</dbReference>
<dbReference type="Pfam" id="PF01063">
    <property type="entry name" value="Aminotran_4"/>
    <property type="match status" value="1"/>
</dbReference>
<evidence type="ECO:0000256" key="13">
    <source>
        <dbReference type="ARBA" id="ARBA00048798"/>
    </source>
</evidence>
<comment type="pathway">
    <text evidence="4 16">Amino-acid biosynthesis; L-valine biosynthesis; L-valine from pyruvate: step 4/4.</text>
</comment>
<dbReference type="PROSITE" id="PS00770">
    <property type="entry name" value="AA_TRANSFER_CLASS_4"/>
    <property type="match status" value="1"/>
</dbReference>
<keyword evidence="8 16" id="KW-0028">Amino-acid biosynthesis</keyword>
<dbReference type="Proteomes" id="UP000246004">
    <property type="component" value="Unassembled WGS sequence"/>
</dbReference>
<dbReference type="UniPathway" id="UPA00047">
    <property type="reaction ID" value="UER00058"/>
</dbReference>
<dbReference type="InterPro" id="IPR018300">
    <property type="entry name" value="Aminotrans_IV_CS"/>
</dbReference>
<dbReference type="PANTHER" id="PTHR42743">
    <property type="entry name" value="AMINO-ACID AMINOTRANSFERASE"/>
    <property type="match status" value="1"/>
</dbReference>
<dbReference type="EMBL" id="LWMS01000008">
    <property type="protein sequence ID" value="PWL08827.1"/>
    <property type="molecule type" value="Genomic_DNA"/>
</dbReference>
<reference evidence="17 19" key="2">
    <citation type="journal article" date="2017" name="BMC Genomics">
        <title>Genomic analysis of methanogenic archaea reveals a shift towards energy conservation.</title>
        <authorList>
            <person name="Gilmore S.P."/>
            <person name="Henske J.K."/>
            <person name="Sexton J.A."/>
            <person name="Solomon K.V."/>
            <person name="Seppala S."/>
            <person name="Yoo J.I."/>
            <person name="Huyett L.M."/>
            <person name="Pressman A."/>
            <person name="Cogan J.Z."/>
            <person name="Kivenson V."/>
            <person name="Peng X."/>
            <person name="Tan Y."/>
            <person name="Valentine D.L."/>
            <person name="O'Malley M.A."/>
        </authorList>
    </citation>
    <scope>NUCLEOTIDE SEQUENCE [LARGE SCALE GENOMIC DNA]</scope>
    <source>
        <strain evidence="17 19">1R-7</strain>
    </source>
</reference>
<comment type="catalytic activity">
    <reaction evidence="14 16">
        <text>L-leucine + 2-oxoglutarate = 4-methyl-2-oxopentanoate + L-glutamate</text>
        <dbReference type="Rhea" id="RHEA:18321"/>
        <dbReference type="ChEBI" id="CHEBI:16810"/>
        <dbReference type="ChEBI" id="CHEBI:17865"/>
        <dbReference type="ChEBI" id="CHEBI:29985"/>
        <dbReference type="ChEBI" id="CHEBI:57427"/>
        <dbReference type="EC" id="2.6.1.42"/>
    </reaction>
</comment>
<dbReference type="InterPro" id="IPR033939">
    <property type="entry name" value="BCAT_family"/>
</dbReference>
<evidence type="ECO:0000256" key="12">
    <source>
        <dbReference type="ARBA" id="ARBA00048212"/>
    </source>
</evidence>
<dbReference type="AlphaFoldDB" id="A0A2A2HEZ4"/>
<dbReference type="EC" id="2.6.1.42" evidence="16"/>
<dbReference type="GO" id="GO:0004084">
    <property type="term" value="F:branched-chain-amino-acid transaminase activity"/>
    <property type="evidence" value="ECO:0007669"/>
    <property type="project" value="UniProtKB-EC"/>
</dbReference>
<comment type="pathway">
    <text evidence="3 16">Amino-acid biosynthesis; L-isoleucine biosynthesis; L-isoleucine from 2-oxobutanoate: step 4/4.</text>
</comment>
<dbReference type="GO" id="GO:0005829">
    <property type="term" value="C:cytosol"/>
    <property type="evidence" value="ECO:0007669"/>
    <property type="project" value="TreeGrafter"/>
</dbReference>
<name>A0A2A2HEZ4_9EURY</name>
<evidence type="ECO:0000256" key="5">
    <source>
        <dbReference type="ARBA" id="ARBA00005072"/>
    </source>
</evidence>
<keyword evidence="19" id="KW-1185">Reference proteome</keyword>
<evidence type="ECO:0000256" key="14">
    <source>
        <dbReference type="ARBA" id="ARBA00049229"/>
    </source>
</evidence>
<evidence type="ECO:0000313" key="17">
    <source>
        <dbReference type="EMBL" id="PAV07967.1"/>
    </source>
</evidence>
<dbReference type="InterPro" id="IPR036038">
    <property type="entry name" value="Aminotransferase-like"/>
</dbReference>
<evidence type="ECO:0000313" key="19">
    <source>
        <dbReference type="Proteomes" id="UP000217528"/>
    </source>
</evidence>
<keyword evidence="10 16" id="KW-0663">Pyridoxal phosphate</keyword>
<dbReference type="InterPro" id="IPR043132">
    <property type="entry name" value="BCAT-like_C"/>
</dbReference>
<dbReference type="InterPro" id="IPR050571">
    <property type="entry name" value="Class-IV_PLP-Dep_Aminotrnsfr"/>
</dbReference>
<dbReference type="GO" id="GO:0009097">
    <property type="term" value="P:isoleucine biosynthetic process"/>
    <property type="evidence" value="ECO:0007669"/>
    <property type="project" value="UniProtKB-UniPathway"/>
</dbReference>
<evidence type="ECO:0000313" key="18">
    <source>
        <dbReference type="EMBL" id="PWL08827.1"/>
    </source>
</evidence>
<dbReference type="GO" id="GO:0009099">
    <property type="term" value="P:L-valine biosynthetic process"/>
    <property type="evidence" value="ECO:0007669"/>
    <property type="project" value="UniProtKB-UniPathway"/>
</dbReference>
<evidence type="ECO:0000256" key="16">
    <source>
        <dbReference type="RuleBase" id="RU364094"/>
    </source>
</evidence>
<evidence type="ECO:0000256" key="8">
    <source>
        <dbReference type="ARBA" id="ARBA00022605"/>
    </source>
</evidence>
<evidence type="ECO:0000256" key="15">
    <source>
        <dbReference type="RuleBase" id="RU004106"/>
    </source>
</evidence>
<evidence type="ECO:0000256" key="6">
    <source>
        <dbReference type="ARBA" id="ARBA00009320"/>
    </source>
</evidence>
<evidence type="ECO:0000256" key="1">
    <source>
        <dbReference type="ARBA" id="ARBA00001933"/>
    </source>
</evidence>
<sequence>MALDETEKIWFNGELIDWKDAQIHVLSHVVHYGSSVFEGLRCYDTENGPAVFRLKDHMKRLKDSAKVYRMDIPYTIEQLCEGVKDTININKIKSCYVRPIAFRGYNELGVYPLNCPVETVIAVWAWGQYLGEDALEQGIDICTSTWRKMAPDTMPNMAKAGSNYMNSQLSKMEATMNGYKESVLLNYSGNVAEGSGENIFLIEDGKIYTPDLGSSVLRGITRDTVITIAEDLGYEVSQEIISRERLYLADEVFFTGSAAELSPIRSIDQIQIGKGKRGPITKKLQDALFDIINNRVEDEHGWLDFI</sequence>
<comment type="similarity">
    <text evidence="6 15">Belongs to the class-IV pyridoxal-phosphate-dependent aminotransferase family.</text>
</comment>
<comment type="catalytic activity">
    <reaction evidence="12 16">
        <text>L-valine + 2-oxoglutarate = 3-methyl-2-oxobutanoate + L-glutamate</text>
        <dbReference type="Rhea" id="RHEA:24813"/>
        <dbReference type="ChEBI" id="CHEBI:11851"/>
        <dbReference type="ChEBI" id="CHEBI:16810"/>
        <dbReference type="ChEBI" id="CHEBI:29985"/>
        <dbReference type="ChEBI" id="CHEBI:57762"/>
        <dbReference type="EC" id="2.6.1.42"/>
    </reaction>
</comment>
<accession>A0A2A2HEZ4</accession>
<dbReference type="UniPathway" id="UPA00048">
    <property type="reaction ID" value="UER00073"/>
</dbReference>
<dbReference type="SUPFAM" id="SSF56752">
    <property type="entry name" value="D-aminoacid aminotransferase-like PLP-dependent enzymes"/>
    <property type="match status" value="1"/>
</dbReference>
<dbReference type="NCBIfam" id="NF005146">
    <property type="entry name" value="PRK06606.1"/>
    <property type="match status" value="1"/>
</dbReference>
<evidence type="ECO:0000256" key="4">
    <source>
        <dbReference type="ARBA" id="ARBA00004931"/>
    </source>
</evidence>
<dbReference type="InterPro" id="IPR043131">
    <property type="entry name" value="BCAT-like_N"/>
</dbReference>
<comment type="cofactor">
    <cofactor evidence="1 16">
        <name>pyridoxal 5'-phosphate</name>
        <dbReference type="ChEBI" id="CHEBI:597326"/>
    </cofactor>
</comment>
<keyword evidence="7 16" id="KW-0032">Aminotransferase</keyword>
<evidence type="ECO:0000313" key="20">
    <source>
        <dbReference type="Proteomes" id="UP000246004"/>
    </source>
</evidence>
<comment type="caution">
    <text evidence="17">The sequence shown here is derived from an EMBL/GenBank/DDBJ whole genome shotgun (WGS) entry which is preliminary data.</text>
</comment>
<evidence type="ECO:0000256" key="9">
    <source>
        <dbReference type="ARBA" id="ARBA00022679"/>
    </source>
</evidence>